<comment type="caution">
    <text evidence="2">The sequence shown here is derived from an EMBL/GenBank/DDBJ whole genome shotgun (WGS) entry which is preliminary data.</text>
</comment>
<dbReference type="Proteomes" id="UP000587462">
    <property type="component" value="Unassembled WGS sequence"/>
</dbReference>
<dbReference type="RefSeq" id="WP_171083332.1">
    <property type="nucleotide sequence ID" value="NZ_BNBU01000014.1"/>
</dbReference>
<accession>A0A7Y7E8D3</accession>
<evidence type="ECO:0000256" key="1">
    <source>
        <dbReference type="SAM" id="MobiDB-lite"/>
    </source>
</evidence>
<gene>
    <name evidence="2" type="ORF">HG542_19900</name>
</gene>
<organism evidence="2 3">
    <name type="scientific">Streptomyces morookaense</name>
    <name type="common">Streptoverticillium morookaense</name>
    <dbReference type="NCBI Taxonomy" id="1970"/>
    <lineage>
        <taxon>Bacteria</taxon>
        <taxon>Bacillati</taxon>
        <taxon>Actinomycetota</taxon>
        <taxon>Actinomycetes</taxon>
        <taxon>Kitasatosporales</taxon>
        <taxon>Streptomycetaceae</taxon>
        <taxon>Streptomyces</taxon>
    </lineage>
</organism>
<protein>
    <submittedName>
        <fullName evidence="2">Uncharacterized protein</fullName>
    </submittedName>
</protein>
<evidence type="ECO:0000313" key="2">
    <source>
        <dbReference type="EMBL" id="NVK79920.1"/>
    </source>
</evidence>
<sequence>MDLTPYVGTLRRELAVPVVPAAPPTEGEEGGTARTVGQNITGRVR</sequence>
<proteinExistence type="predicted"/>
<name>A0A7Y7E8D3_STRMO</name>
<evidence type="ECO:0000313" key="3">
    <source>
        <dbReference type="Proteomes" id="UP000587462"/>
    </source>
</evidence>
<feature type="region of interest" description="Disordered" evidence="1">
    <location>
        <begin position="21"/>
        <end position="45"/>
    </location>
</feature>
<dbReference type="AlphaFoldDB" id="A0A7Y7E8D3"/>
<reference evidence="2 3" key="1">
    <citation type="submission" date="2020-04" db="EMBL/GenBank/DDBJ databases">
        <title>Draft Genome Sequence of Streptomyces morookaense DSM 40503, an 8-azaguanine-producing strain.</title>
        <authorList>
            <person name="Qi J."/>
            <person name="Gao J.-M."/>
        </authorList>
    </citation>
    <scope>NUCLEOTIDE SEQUENCE [LARGE SCALE GENOMIC DNA]</scope>
    <source>
        <strain evidence="2 3">DSM 40503</strain>
    </source>
</reference>
<dbReference type="EMBL" id="JABBXF010000044">
    <property type="protein sequence ID" value="NVK79920.1"/>
    <property type="molecule type" value="Genomic_DNA"/>
</dbReference>
<keyword evidence="3" id="KW-1185">Reference proteome</keyword>